<keyword evidence="3 10" id="KW-0716">Sensory transduction</keyword>
<evidence type="ECO:0000313" key="11">
    <source>
        <dbReference type="EMBL" id="APZ81502.1"/>
    </source>
</evidence>
<comment type="similarity">
    <text evidence="10">Belongs to the insect chemoreceptor superfamily. Heteromeric odorant receptor channel (TC 1.A.69) family.</text>
</comment>
<dbReference type="AlphaFoldDB" id="A0A2I4PH92"/>
<proteinExistence type="evidence at transcript level"/>
<comment type="subcellular location">
    <subcellularLocation>
        <location evidence="1 10">Cell membrane</location>
        <topology evidence="1 10">Multi-pass membrane protein</topology>
    </subcellularLocation>
</comment>
<evidence type="ECO:0000256" key="10">
    <source>
        <dbReference type="RuleBase" id="RU351113"/>
    </source>
</evidence>
<evidence type="ECO:0000256" key="7">
    <source>
        <dbReference type="ARBA" id="ARBA00023136"/>
    </source>
</evidence>
<dbReference type="GO" id="GO:0004984">
    <property type="term" value="F:olfactory receptor activity"/>
    <property type="evidence" value="ECO:0007669"/>
    <property type="project" value="InterPro"/>
</dbReference>
<reference evidence="11" key="1">
    <citation type="submission" date="2016-01" db="EMBL/GenBank/DDBJ databases">
        <title>Candidate chemosensory genes identified in Adelphocoris lineolatus (Goeze) (Hemiptera: Miridae) by antennal transcriptome analysis.</title>
        <authorList>
            <person name="Xiao Y."/>
        </authorList>
    </citation>
    <scope>NUCLEOTIDE SEQUENCE</scope>
</reference>
<dbReference type="PANTHER" id="PTHR21137">
    <property type="entry name" value="ODORANT RECEPTOR"/>
    <property type="match status" value="1"/>
</dbReference>
<keyword evidence="6 10" id="KW-1133">Transmembrane helix</keyword>
<keyword evidence="4 10" id="KW-0812">Transmembrane</keyword>
<evidence type="ECO:0000256" key="4">
    <source>
        <dbReference type="ARBA" id="ARBA00022692"/>
    </source>
</evidence>
<keyword evidence="2" id="KW-1003">Cell membrane</keyword>
<dbReference type="InterPro" id="IPR004117">
    <property type="entry name" value="7tm6_olfct_rcpt"/>
</dbReference>
<dbReference type="PANTHER" id="PTHR21137:SF35">
    <property type="entry name" value="ODORANT RECEPTOR 19A-RELATED"/>
    <property type="match status" value="1"/>
</dbReference>
<evidence type="ECO:0000256" key="5">
    <source>
        <dbReference type="ARBA" id="ARBA00022725"/>
    </source>
</evidence>
<organism evidence="11">
    <name type="scientific">Adelphocoris lineolatus</name>
    <name type="common">Alfalfa plant bug</name>
    <dbReference type="NCBI Taxonomy" id="236346"/>
    <lineage>
        <taxon>Eukaryota</taxon>
        <taxon>Metazoa</taxon>
        <taxon>Ecdysozoa</taxon>
        <taxon>Arthropoda</taxon>
        <taxon>Hexapoda</taxon>
        <taxon>Insecta</taxon>
        <taxon>Pterygota</taxon>
        <taxon>Neoptera</taxon>
        <taxon>Paraneoptera</taxon>
        <taxon>Hemiptera</taxon>
        <taxon>Heteroptera</taxon>
        <taxon>Panheteroptera</taxon>
        <taxon>Cimicomorpha</taxon>
        <taxon>Miridae</taxon>
        <taxon>Mirini</taxon>
        <taxon>Adelphocoris</taxon>
    </lineage>
</organism>
<name>A0A2I4PH92_ADELI</name>
<accession>A0A2I4PH92</accession>
<evidence type="ECO:0000256" key="3">
    <source>
        <dbReference type="ARBA" id="ARBA00022606"/>
    </source>
</evidence>
<evidence type="ECO:0000256" key="8">
    <source>
        <dbReference type="ARBA" id="ARBA00023170"/>
    </source>
</evidence>
<feature type="transmembrane region" description="Helical" evidence="10">
    <location>
        <begin position="280"/>
        <end position="303"/>
    </location>
</feature>
<keyword evidence="8 10" id="KW-0675">Receptor</keyword>
<protein>
    <recommendedName>
        <fullName evidence="10">Odorant receptor</fullName>
    </recommendedName>
</protein>
<keyword evidence="9 10" id="KW-0807">Transducer</keyword>
<feature type="transmembrane region" description="Helical" evidence="10">
    <location>
        <begin position="136"/>
        <end position="153"/>
    </location>
</feature>
<dbReference type="Pfam" id="PF02949">
    <property type="entry name" value="7tm_6"/>
    <property type="match status" value="1"/>
</dbReference>
<dbReference type="GO" id="GO:0007165">
    <property type="term" value="P:signal transduction"/>
    <property type="evidence" value="ECO:0007669"/>
    <property type="project" value="UniProtKB-KW"/>
</dbReference>
<dbReference type="GO" id="GO:0005886">
    <property type="term" value="C:plasma membrane"/>
    <property type="evidence" value="ECO:0007669"/>
    <property type="project" value="UniProtKB-SubCell"/>
</dbReference>
<feature type="transmembrane region" description="Helical" evidence="10">
    <location>
        <begin position="188"/>
        <end position="207"/>
    </location>
</feature>
<feature type="transmembrane region" description="Helical" evidence="10">
    <location>
        <begin position="315"/>
        <end position="333"/>
    </location>
</feature>
<evidence type="ECO:0000256" key="6">
    <source>
        <dbReference type="ARBA" id="ARBA00022989"/>
    </source>
</evidence>
<keyword evidence="7 10" id="KW-0472">Membrane</keyword>
<dbReference type="GO" id="GO:0005549">
    <property type="term" value="F:odorant binding"/>
    <property type="evidence" value="ECO:0007669"/>
    <property type="project" value="InterPro"/>
</dbReference>
<comment type="caution">
    <text evidence="10">Lacks conserved residue(s) required for the propagation of feature annotation.</text>
</comment>
<feature type="transmembrane region" description="Helical" evidence="10">
    <location>
        <begin position="32"/>
        <end position="54"/>
    </location>
</feature>
<evidence type="ECO:0000256" key="2">
    <source>
        <dbReference type="ARBA" id="ARBA00022475"/>
    </source>
</evidence>
<sequence>MSVEKNLIKSKAFKDNFGQYMVWSGIYCGNNVYPGCVLIFYIVHTFFLLYTLILSISKDNEKLMGETAHFTAFRFSAILLLINGLWKKEDLEALFLKLCQPQVHDYGNTLSDQCRKDIEGARQNCKARKDFYGPNFMRTVTVALVIFWIRSLMEYFNGHLDNPKSDDGINSNLPVPTYLPYESHEWPGYHFALVCEVLLVMMSYFLVLGHDCSFICFAEEILRELDILIITLTEVERRIDHVRKSSNYKISQEESVRLCLKHSVMHHQKVIHIFEHFQHYCFHSLFFMLSGGAFLICLSSLMFTSDTISLRDKSVFLMFLGNELFHIFIFCYYGEHIMGKSDDVGNSLYNSSWVGISKHVKPTFMLLNLRCQVPLTLSAGGFMTASFDTYGNVLRTAYSYLNLLQATN</sequence>
<evidence type="ECO:0000256" key="1">
    <source>
        <dbReference type="ARBA" id="ARBA00004651"/>
    </source>
</evidence>
<dbReference type="EMBL" id="KU523680">
    <property type="protein sequence ID" value="APZ81502.1"/>
    <property type="molecule type" value="mRNA"/>
</dbReference>
<evidence type="ECO:0000256" key="9">
    <source>
        <dbReference type="ARBA" id="ARBA00023224"/>
    </source>
</evidence>
<keyword evidence="5 10" id="KW-0552">Olfaction</keyword>